<sequence length="90" mass="10072">MEQAFNAVAPLGSANISSLQSSKINGNSLTLSVEKKGSVVLYFIFCSVSTFYSWVPLSYLFYYLEQFDNGPMSLAHAFCLWQPISTTCYF</sequence>
<protein>
    <submittedName>
        <fullName evidence="2">Uncharacterized protein</fullName>
    </submittedName>
</protein>
<feature type="transmembrane region" description="Helical" evidence="1">
    <location>
        <begin position="39"/>
        <end position="64"/>
    </location>
</feature>
<dbReference type="Proteomes" id="UP000607653">
    <property type="component" value="Unassembled WGS sequence"/>
</dbReference>
<evidence type="ECO:0000313" key="3">
    <source>
        <dbReference type="Proteomes" id="UP000607653"/>
    </source>
</evidence>
<dbReference type="EMBL" id="DUZY01000008">
    <property type="protein sequence ID" value="DAD49024.1"/>
    <property type="molecule type" value="Genomic_DNA"/>
</dbReference>
<reference evidence="2 3" key="1">
    <citation type="journal article" date="2020" name="Mol. Biol. Evol.">
        <title>Distinct Expression and Methylation Patterns for Genes with Different Fates following a Single Whole-Genome Duplication in Flowering Plants.</title>
        <authorList>
            <person name="Shi T."/>
            <person name="Rahmani R.S."/>
            <person name="Gugger P.F."/>
            <person name="Wang M."/>
            <person name="Li H."/>
            <person name="Zhang Y."/>
            <person name="Li Z."/>
            <person name="Wang Q."/>
            <person name="Van de Peer Y."/>
            <person name="Marchal K."/>
            <person name="Chen J."/>
        </authorList>
    </citation>
    <scope>NUCLEOTIDE SEQUENCE [LARGE SCALE GENOMIC DNA]</scope>
    <source>
        <tissue evidence="2">Leaf</tissue>
    </source>
</reference>
<keyword evidence="1" id="KW-0472">Membrane</keyword>
<dbReference type="AlphaFoldDB" id="A0A822ZSZ3"/>
<evidence type="ECO:0000313" key="2">
    <source>
        <dbReference type="EMBL" id="DAD49024.1"/>
    </source>
</evidence>
<name>A0A822ZSZ3_NELNU</name>
<proteinExistence type="predicted"/>
<keyword evidence="1" id="KW-1133">Transmembrane helix</keyword>
<accession>A0A822ZSZ3</accession>
<comment type="caution">
    <text evidence="2">The sequence shown here is derived from an EMBL/GenBank/DDBJ whole genome shotgun (WGS) entry which is preliminary data.</text>
</comment>
<keyword evidence="1" id="KW-0812">Transmembrane</keyword>
<evidence type="ECO:0000256" key="1">
    <source>
        <dbReference type="SAM" id="Phobius"/>
    </source>
</evidence>
<gene>
    <name evidence="2" type="ORF">HUJ06_018961</name>
</gene>
<keyword evidence="3" id="KW-1185">Reference proteome</keyword>
<organism evidence="2 3">
    <name type="scientific">Nelumbo nucifera</name>
    <name type="common">Sacred lotus</name>
    <dbReference type="NCBI Taxonomy" id="4432"/>
    <lineage>
        <taxon>Eukaryota</taxon>
        <taxon>Viridiplantae</taxon>
        <taxon>Streptophyta</taxon>
        <taxon>Embryophyta</taxon>
        <taxon>Tracheophyta</taxon>
        <taxon>Spermatophyta</taxon>
        <taxon>Magnoliopsida</taxon>
        <taxon>Proteales</taxon>
        <taxon>Nelumbonaceae</taxon>
        <taxon>Nelumbo</taxon>
    </lineage>
</organism>